<dbReference type="Pfam" id="PF02604">
    <property type="entry name" value="PhdYeFM_antitox"/>
    <property type="match status" value="1"/>
</dbReference>
<accession>A0A099J4C0</accession>
<dbReference type="OrthoDB" id="9802003at2"/>
<protein>
    <recommendedName>
        <fullName evidence="2">Antitoxin</fullName>
    </recommendedName>
</protein>
<dbReference type="PANTHER" id="PTHR33713:SF6">
    <property type="entry name" value="ANTITOXIN YEFM"/>
    <property type="match status" value="1"/>
</dbReference>
<name>A0A099J4C0_9MICO</name>
<dbReference type="AlphaFoldDB" id="A0A099J4C0"/>
<keyword evidence="5" id="KW-1185">Reference proteome</keyword>
<dbReference type="Proteomes" id="UP000029864">
    <property type="component" value="Unassembled WGS sequence"/>
</dbReference>
<dbReference type="Proteomes" id="UP000561726">
    <property type="component" value="Unassembled WGS sequence"/>
</dbReference>
<evidence type="ECO:0000313" key="4">
    <source>
        <dbReference type="EMBL" id="MBB5639897.1"/>
    </source>
</evidence>
<dbReference type="PANTHER" id="PTHR33713">
    <property type="entry name" value="ANTITOXIN YAFN-RELATED"/>
    <property type="match status" value="1"/>
</dbReference>
<evidence type="ECO:0000256" key="2">
    <source>
        <dbReference type="RuleBase" id="RU362080"/>
    </source>
</evidence>
<dbReference type="SUPFAM" id="SSF143120">
    <property type="entry name" value="YefM-like"/>
    <property type="match status" value="1"/>
</dbReference>
<dbReference type="EMBL" id="JACHBQ010000001">
    <property type="protein sequence ID" value="MBB5639897.1"/>
    <property type="molecule type" value="Genomic_DNA"/>
</dbReference>
<dbReference type="eggNOG" id="COG2161">
    <property type="taxonomic scope" value="Bacteria"/>
</dbReference>
<evidence type="ECO:0000313" key="5">
    <source>
        <dbReference type="Proteomes" id="UP000029864"/>
    </source>
</evidence>
<dbReference type="InterPro" id="IPR006442">
    <property type="entry name" value="Antitoxin_Phd/YefM"/>
</dbReference>
<dbReference type="Gene3D" id="3.40.1620.10">
    <property type="entry name" value="YefM-like domain"/>
    <property type="match status" value="1"/>
</dbReference>
<comment type="caution">
    <text evidence="3">The sequence shown here is derived from an EMBL/GenBank/DDBJ whole genome shotgun (WGS) entry which is preliminary data.</text>
</comment>
<dbReference type="STRING" id="1001240.GY21_16255"/>
<comment type="function">
    <text evidence="2">Antitoxin component of a type II toxin-antitoxin (TA) system.</text>
</comment>
<dbReference type="EMBL" id="JPXF01000081">
    <property type="protein sequence ID" value="KGJ72303.1"/>
    <property type="molecule type" value="Genomic_DNA"/>
</dbReference>
<dbReference type="RefSeq" id="WP_035838241.1">
    <property type="nucleotide sequence ID" value="NZ_JACHBQ010000001.1"/>
</dbReference>
<evidence type="ECO:0000313" key="6">
    <source>
        <dbReference type="Proteomes" id="UP000561726"/>
    </source>
</evidence>
<dbReference type="InterPro" id="IPR051405">
    <property type="entry name" value="phD/YefM_antitoxin"/>
</dbReference>
<comment type="similarity">
    <text evidence="1 2">Belongs to the phD/YefM antitoxin family.</text>
</comment>
<gene>
    <name evidence="4" type="ORF">BJ997_000445</name>
    <name evidence="3" type="ORF">GY21_16255</name>
</gene>
<dbReference type="NCBIfam" id="TIGR01552">
    <property type="entry name" value="phd_fam"/>
    <property type="match status" value="1"/>
</dbReference>
<sequence length="81" mass="8638">MAITASDARARLFPLIEQVNDDHVPVEIVSKKGSAVLMSLADYQALEETAHLLRSPANAAHLLESIAQHRAGSATAHPLAE</sequence>
<reference evidence="4 6" key="2">
    <citation type="submission" date="2020-08" db="EMBL/GenBank/DDBJ databases">
        <title>Sequencing the genomes of 1000 actinobacteria strains.</title>
        <authorList>
            <person name="Klenk H.-P."/>
        </authorList>
    </citation>
    <scope>NUCLEOTIDE SEQUENCE [LARGE SCALE GENOMIC DNA]</scope>
    <source>
        <strain evidence="4 6">DSM 21065</strain>
    </source>
</reference>
<evidence type="ECO:0000256" key="1">
    <source>
        <dbReference type="ARBA" id="ARBA00009981"/>
    </source>
</evidence>
<dbReference type="InterPro" id="IPR036165">
    <property type="entry name" value="YefM-like_sf"/>
</dbReference>
<proteinExistence type="inferred from homology"/>
<organism evidence="3 5">
    <name type="scientific">Cryobacterium roopkundense</name>
    <dbReference type="NCBI Taxonomy" id="1001240"/>
    <lineage>
        <taxon>Bacteria</taxon>
        <taxon>Bacillati</taxon>
        <taxon>Actinomycetota</taxon>
        <taxon>Actinomycetes</taxon>
        <taxon>Micrococcales</taxon>
        <taxon>Microbacteriaceae</taxon>
        <taxon>Cryobacterium</taxon>
    </lineage>
</organism>
<evidence type="ECO:0000313" key="3">
    <source>
        <dbReference type="EMBL" id="KGJ72303.1"/>
    </source>
</evidence>
<reference evidence="3 5" key="1">
    <citation type="submission" date="2014-08" db="EMBL/GenBank/DDBJ databases">
        <authorList>
            <person name="Sisinthy S."/>
        </authorList>
    </citation>
    <scope>NUCLEOTIDE SEQUENCE [LARGE SCALE GENOMIC DNA]</scope>
    <source>
        <strain evidence="3 5">RuG17</strain>
    </source>
</reference>
<dbReference type="Gene3D" id="6.10.250.330">
    <property type="match status" value="1"/>
</dbReference>